<protein>
    <recommendedName>
        <fullName evidence="1">VOC domain-containing protein</fullName>
    </recommendedName>
</protein>
<accession>A0A212LFU3</accession>
<dbReference type="EMBL" id="FMJD01000008">
    <property type="protein sequence ID" value="SCM76433.1"/>
    <property type="molecule type" value="Genomic_DNA"/>
</dbReference>
<dbReference type="AlphaFoldDB" id="A0A212LFU3"/>
<gene>
    <name evidence="2" type="ORF">KL86PLE_40238</name>
</gene>
<feature type="domain" description="VOC" evidence="1">
    <location>
        <begin position="7"/>
        <end position="122"/>
    </location>
</feature>
<dbReference type="InterPro" id="IPR052164">
    <property type="entry name" value="Anthracycline_SecMetBiosynth"/>
</dbReference>
<evidence type="ECO:0000259" key="1">
    <source>
        <dbReference type="PROSITE" id="PS51819"/>
    </source>
</evidence>
<dbReference type="InterPro" id="IPR004360">
    <property type="entry name" value="Glyas_Fos-R_dOase_dom"/>
</dbReference>
<dbReference type="InterPro" id="IPR037523">
    <property type="entry name" value="VOC_core"/>
</dbReference>
<dbReference type="SUPFAM" id="SSF54593">
    <property type="entry name" value="Glyoxalase/Bleomycin resistance protein/Dihydroxybiphenyl dioxygenase"/>
    <property type="match status" value="2"/>
</dbReference>
<name>A0A212LFU3_9HYPH</name>
<organism evidence="2">
    <name type="scientific">uncultured Pleomorphomonas sp</name>
    <dbReference type="NCBI Taxonomy" id="442121"/>
    <lineage>
        <taxon>Bacteria</taxon>
        <taxon>Pseudomonadati</taxon>
        <taxon>Pseudomonadota</taxon>
        <taxon>Alphaproteobacteria</taxon>
        <taxon>Hyphomicrobiales</taxon>
        <taxon>Pleomorphomonadaceae</taxon>
        <taxon>Pleomorphomonas</taxon>
        <taxon>environmental samples</taxon>
    </lineage>
</organism>
<proteinExistence type="predicted"/>
<dbReference type="PANTHER" id="PTHR33993">
    <property type="entry name" value="GLYOXALASE-RELATED"/>
    <property type="match status" value="1"/>
</dbReference>
<reference evidence="2" key="1">
    <citation type="submission" date="2016-08" db="EMBL/GenBank/DDBJ databases">
        <authorList>
            <person name="Seilhamer J.J."/>
        </authorList>
    </citation>
    <scope>NUCLEOTIDE SEQUENCE</scope>
    <source>
        <strain evidence="2">86</strain>
    </source>
</reference>
<sequence>MTNRQGIPIWYKLISADADAAERFYGSVFGWRFERTPTAPDMDYRIASANGTGVAGLMQQPEGQEMPLGWLVYFGVEDVDRSVRHAEQAGASVHVPPTDIPGVGRFAFLADPQGAPFYLMRGASEEDSKAFRCGGNVPEGHAVWNELVAPDPGAAIAFYGALLGLRKEGGMSMGELGDYSFIHAGPDCIGAVMGEGPDGRPGWQVYFSVNDIDKAVDRLGQAGGRVVWGPAEIPGNCFALVAEDDQEARFGLVGPRTR</sequence>
<dbReference type="Pfam" id="PF00903">
    <property type="entry name" value="Glyoxalase"/>
    <property type="match status" value="2"/>
</dbReference>
<dbReference type="RefSeq" id="WP_288196615.1">
    <property type="nucleotide sequence ID" value="NZ_LT608334.1"/>
</dbReference>
<dbReference type="InterPro" id="IPR029068">
    <property type="entry name" value="Glyas_Bleomycin-R_OHBP_Dase"/>
</dbReference>
<dbReference type="PROSITE" id="PS51819">
    <property type="entry name" value="VOC"/>
    <property type="match status" value="2"/>
</dbReference>
<dbReference type="Gene3D" id="3.10.180.10">
    <property type="entry name" value="2,3-Dihydroxybiphenyl 1,2-Dioxygenase, domain 1"/>
    <property type="match status" value="2"/>
</dbReference>
<dbReference type="CDD" id="cd07247">
    <property type="entry name" value="SgaA_N_like"/>
    <property type="match status" value="2"/>
</dbReference>
<dbReference type="PANTHER" id="PTHR33993:SF14">
    <property type="entry name" value="GB|AAF24581.1"/>
    <property type="match status" value="1"/>
</dbReference>
<feature type="domain" description="VOC" evidence="1">
    <location>
        <begin position="141"/>
        <end position="255"/>
    </location>
</feature>
<evidence type="ECO:0000313" key="2">
    <source>
        <dbReference type="EMBL" id="SCM76433.1"/>
    </source>
</evidence>